<dbReference type="InterPro" id="IPR017927">
    <property type="entry name" value="FAD-bd_FR_type"/>
</dbReference>
<keyword evidence="2" id="KW-0288">FMN</keyword>
<dbReference type="Pfam" id="PF03929">
    <property type="entry name" value="PepSY_TM"/>
    <property type="match status" value="1"/>
</dbReference>
<keyword evidence="4" id="KW-1133">Transmembrane helix</keyword>
<dbReference type="PROSITE" id="PS51384">
    <property type="entry name" value="FAD_FR"/>
    <property type="match status" value="1"/>
</dbReference>
<keyword evidence="4" id="KW-0812">Transmembrane</keyword>
<dbReference type="GO" id="GO:0005829">
    <property type="term" value="C:cytosol"/>
    <property type="evidence" value="ECO:0007669"/>
    <property type="project" value="TreeGrafter"/>
</dbReference>
<dbReference type="GO" id="GO:0003958">
    <property type="term" value="F:NADPH-hemoprotein reductase activity"/>
    <property type="evidence" value="ECO:0007669"/>
    <property type="project" value="UniProtKB-EC"/>
</dbReference>
<gene>
    <name evidence="7" type="ORF">GCM10011365_17850</name>
</gene>
<dbReference type="SUPFAM" id="SSF52343">
    <property type="entry name" value="Ferredoxin reductase-like, C-terminal NADP-linked domain"/>
    <property type="match status" value="1"/>
</dbReference>
<dbReference type="SUPFAM" id="SSF63380">
    <property type="entry name" value="Riboflavin synthase domain-like"/>
    <property type="match status" value="1"/>
</dbReference>
<dbReference type="RefSeq" id="WP_188365389.1">
    <property type="nucleotide sequence ID" value="NZ_BAABJF010000003.1"/>
</dbReference>
<feature type="domain" description="FAD-binding FR-type" evidence="6">
    <location>
        <begin position="485"/>
        <end position="605"/>
    </location>
</feature>
<evidence type="ECO:0000313" key="8">
    <source>
        <dbReference type="Proteomes" id="UP000605253"/>
    </source>
</evidence>
<dbReference type="EMBL" id="BMEO01000007">
    <property type="protein sequence ID" value="GGF96873.1"/>
    <property type="molecule type" value="Genomic_DNA"/>
</dbReference>
<accession>A0A917CS36</accession>
<evidence type="ECO:0000256" key="3">
    <source>
        <dbReference type="ARBA" id="ARBA00023797"/>
    </source>
</evidence>
<dbReference type="Proteomes" id="UP000605253">
    <property type="component" value="Unassembled WGS sequence"/>
</dbReference>
<proteinExistence type="predicted"/>
<evidence type="ECO:0000256" key="1">
    <source>
        <dbReference type="ARBA" id="ARBA00022630"/>
    </source>
</evidence>
<feature type="domain" description="Flavodoxin-like" evidence="5">
    <location>
        <begin position="336"/>
        <end position="471"/>
    </location>
</feature>
<keyword evidence="8" id="KW-1185">Reference proteome</keyword>
<dbReference type="GO" id="GO:0050660">
    <property type="term" value="F:flavin adenine dinucleotide binding"/>
    <property type="evidence" value="ECO:0007669"/>
    <property type="project" value="TreeGrafter"/>
</dbReference>
<reference evidence="7" key="2">
    <citation type="submission" date="2020-09" db="EMBL/GenBank/DDBJ databases">
        <authorList>
            <person name="Sun Q."/>
            <person name="Zhou Y."/>
        </authorList>
    </citation>
    <scope>NUCLEOTIDE SEQUENCE</scope>
    <source>
        <strain evidence="7">CGMCC 1.12181</strain>
    </source>
</reference>
<evidence type="ECO:0000256" key="4">
    <source>
        <dbReference type="SAM" id="Phobius"/>
    </source>
</evidence>
<dbReference type="InterPro" id="IPR008254">
    <property type="entry name" value="Flavodoxin/NO_synth"/>
</dbReference>
<name>A0A917CS36_9GAMM</name>
<protein>
    <recommendedName>
        <fullName evidence="3">NADPH--hemoprotein reductase</fullName>
        <ecNumber evidence="3">1.6.2.4</ecNumber>
    </recommendedName>
</protein>
<dbReference type="PANTHER" id="PTHR19384:SF17">
    <property type="entry name" value="NADPH--CYTOCHROME P450 REDUCTASE"/>
    <property type="match status" value="1"/>
</dbReference>
<dbReference type="PRINTS" id="PR00371">
    <property type="entry name" value="FPNCR"/>
</dbReference>
<keyword evidence="1" id="KW-0285">Flavoprotein</keyword>
<dbReference type="InterPro" id="IPR029039">
    <property type="entry name" value="Flavoprotein-like_sf"/>
</dbReference>
<dbReference type="InterPro" id="IPR005625">
    <property type="entry name" value="PepSY-ass_TM"/>
</dbReference>
<sequence length="743" mass="81687">MIRKLHSILGLSALLLVVVLAITGVILSINPTIERSQASVMGTSAITVAELTGNLASRYPQIEQLQRTPSGTLIVFYTDNNQAGADRIDPFTANTIGPYTITPFKTWLKNLHRSYLLDTPGRIAVALGALVMLLLSISGTLMLVNRAGGWRYLFRPIQGSTLSQRLHSQVGRLALIGLLLSAITGLYMSLETFEFIPDHQTTEPAFPDQVDGGEPAAIASLAALKAIPVSELRELVYPYPQDAYDVYSITTQQGMGFIDQSTGQLLAFEPYNSRQKIYEFIYMLHTGEGLWWLALILGLSALTVPLMTWTGIQVWWRRRRAIPRISNNSKAPSADSVILVGSENNSTWGFAENLHNALNSAGYRVHTAAMNKLADTYPQAKRLFILTATYGDGDAPASAKQFLKRLAEVADTPSIPFAVLGFGDRQFPKFCGYAQQIADALEHKGWPALLTTEMIDRQSSQTFARWGEAIGQEIGTPLTLDHTPPQPKTVTLQLAERINYGERVQAPTSVLRFKMADQSQHTGWFQTLFKTSKLPHFEAGDLVGILPPGSAIPRYYSLASASVDGVLEICVRQVQGGLCSNFLHNLNIGETIEAFIQDNPQFRPASGKQPIILIGAGTGLGPLIGFIRNNKSRHPMYLYWGGRNPDSDFLYEQELKTYLSDQRLSGLNTAFSRIPKDSGYVQDKLLTDAEHIRALIQNNAQILVCGGRKMAGGVVTAMNDILAPIELDVTALKAAGRYREDVY</sequence>
<dbReference type="InterPro" id="IPR039261">
    <property type="entry name" value="FNR_nucleotide-bd"/>
</dbReference>
<organism evidence="7 8">
    <name type="scientific">Marinicella pacifica</name>
    <dbReference type="NCBI Taxonomy" id="1171543"/>
    <lineage>
        <taxon>Bacteria</taxon>
        <taxon>Pseudomonadati</taxon>
        <taxon>Pseudomonadota</taxon>
        <taxon>Gammaproteobacteria</taxon>
        <taxon>Lysobacterales</taxon>
        <taxon>Marinicellaceae</taxon>
        <taxon>Marinicella</taxon>
    </lineage>
</organism>
<dbReference type="Pfam" id="PF00258">
    <property type="entry name" value="Flavodoxin_1"/>
    <property type="match status" value="1"/>
</dbReference>
<dbReference type="Pfam" id="PF00970">
    <property type="entry name" value="FAD_binding_6"/>
    <property type="match status" value="1"/>
</dbReference>
<feature type="transmembrane region" description="Helical" evidence="4">
    <location>
        <begin position="123"/>
        <end position="144"/>
    </location>
</feature>
<dbReference type="AlphaFoldDB" id="A0A917CS36"/>
<feature type="transmembrane region" description="Helical" evidence="4">
    <location>
        <begin position="290"/>
        <end position="316"/>
    </location>
</feature>
<evidence type="ECO:0000256" key="2">
    <source>
        <dbReference type="ARBA" id="ARBA00022643"/>
    </source>
</evidence>
<dbReference type="InterPro" id="IPR008333">
    <property type="entry name" value="Cbr1-like_FAD-bd_dom"/>
</dbReference>
<dbReference type="InterPro" id="IPR001709">
    <property type="entry name" value="Flavoprot_Pyr_Nucl_cyt_Rdtase"/>
</dbReference>
<keyword evidence="4" id="KW-0472">Membrane</keyword>
<dbReference type="PANTHER" id="PTHR19384">
    <property type="entry name" value="NITRIC OXIDE SYNTHASE-RELATED"/>
    <property type="match status" value="1"/>
</dbReference>
<dbReference type="PROSITE" id="PS50902">
    <property type="entry name" value="FLAVODOXIN_LIKE"/>
    <property type="match status" value="1"/>
</dbReference>
<dbReference type="SUPFAM" id="SSF52218">
    <property type="entry name" value="Flavoproteins"/>
    <property type="match status" value="1"/>
</dbReference>
<evidence type="ECO:0000259" key="5">
    <source>
        <dbReference type="PROSITE" id="PS50902"/>
    </source>
</evidence>
<reference evidence="7" key="1">
    <citation type="journal article" date="2014" name="Int. J. Syst. Evol. Microbiol.">
        <title>Complete genome sequence of Corynebacterium casei LMG S-19264T (=DSM 44701T), isolated from a smear-ripened cheese.</title>
        <authorList>
            <consortium name="US DOE Joint Genome Institute (JGI-PGF)"/>
            <person name="Walter F."/>
            <person name="Albersmeier A."/>
            <person name="Kalinowski J."/>
            <person name="Ruckert C."/>
        </authorList>
    </citation>
    <scope>NUCLEOTIDE SEQUENCE</scope>
    <source>
        <strain evidence="7">CGMCC 1.12181</strain>
    </source>
</reference>
<dbReference type="Gene3D" id="3.40.50.360">
    <property type="match status" value="1"/>
</dbReference>
<dbReference type="InterPro" id="IPR001433">
    <property type="entry name" value="OxRdtase_FAD/NAD-bd"/>
</dbReference>
<dbReference type="CDD" id="cd06201">
    <property type="entry name" value="SiR_like2"/>
    <property type="match status" value="1"/>
</dbReference>
<dbReference type="EC" id="1.6.2.4" evidence="3"/>
<dbReference type="GO" id="GO:0010181">
    <property type="term" value="F:FMN binding"/>
    <property type="evidence" value="ECO:0007669"/>
    <property type="project" value="InterPro"/>
</dbReference>
<dbReference type="InterPro" id="IPR017938">
    <property type="entry name" value="Riboflavin_synthase-like_b-brl"/>
</dbReference>
<dbReference type="Pfam" id="PF00175">
    <property type="entry name" value="NAD_binding_1"/>
    <property type="match status" value="1"/>
</dbReference>
<dbReference type="Gene3D" id="2.40.30.10">
    <property type="entry name" value="Translation factors"/>
    <property type="match status" value="1"/>
</dbReference>
<comment type="caution">
    <text evidence="7">The sequence shown here is derived from an EMBL/GenBank/DDBJ whole genome shotgun (WGS) entry which is preliminary data.</text>
</comment>
<evidence type="ECO:0000259" key="6">
    <source>
        <dbReference type="PROSITE" id="PS51384"/>
    </source>
</evidence>
<evidence type="ECO:0000313" key="7">
    <source>
        <dbReference type="EMBL" id="GGF96873.1"/>
    </source>
</evidence>
<feature type="transmembrane region" description="Helical" evidence="4">
    <location>
        <begin position="7"/>
        <end position="29"/>
    </location>
</feature>
<dbReference type="Gene3D" id="3.40.50.80">
    <property type="entry name" value="Nucleotide-binding domain of ferredoxin-NADP reductase (FNR) module"/>
    <property type="match status" value="1"/>
</dbReference>